<dbReference type="PANTHER" id="PTHR30028">
    <property type="entry name" value="UPF0014 INNER MEMBRANE PROTEIN YBBM-RELATED"/>
    <property type="match status" value="1"/>
</dbReference>
<dbReference type="InterPro" id="IPR017871">
    <property type="entry name" value="ABC_transporter-like_CS"/>
</dbReference>
<feature type="transmembrane region" description="Helical" evidence="8">
    <location>
        <begin position="84"/>
        <end position="106"/>
    </location>
</feature>
<protein>
    <submittedName>
        <fullName evidence="10">Import ATP-binding protein</fullName>
    </submittedName>
</protein>
<feature type="domain" description="ABC transporter" evidence="9">
    <location>
        <begin position="432"/>
        <end position="654"/>
    </location>
</feature>
<comment type="similarity">
    <text evidence="2">Belongs to the UPF0014 family.</text>
</comment>
<evidence type="ECO:0000256" key="8">
    <source>
        <dbReference type="SAM" id="Phobius"/>
    </source>
</evidence>
<keyword evidence="5 10" id="KW-0067">ATP-binding</keyword>
<accession>A0A9N8H9M5</accession>
<organism evidence="10 11">
    <name type="scientific">Seminavis robusta</name>
    <dbReference type="NCBI Taxonomy" id="568900"/>
    <lineage>
        <taxon>Eukaryota</taxon>
        <taxon>Sar</taxon>
        <taxon>Stramenopiles</taxon>
        <taxon>Ochrophyta</taxon>
        <taxon>Bacillariophyta</taxon>
        <taxon>Bacillariophyceae</taxon>
        <taxon>Bacillariophycidae</taxon>
        <taxon>Naviculales</taxon>
        <taxon>Naviculaceae</taxon>
        <taxon>Seminavis</taxon>
    </lineage>
</organism>
<evidence type="ECO:0000256" key="4">
    <source>
        <dbReference type="ARBA" id="ARBA00022741"/>
    </source>
</evidence>
<evidence type="ECO:0000256" key="7">
    <source>
        <dbReference type="ARBA" id="ARBA00023136"/>
    </source>
</evidence>
<dbReference type="GO" id="GO:0005524">
    <property type="term" value="F:ATP binding"/>
    <property type="evidence" value="ECO:0007669"/>
    <property type="project" value="UniProtKB-KW"/>
</dbReference>
<keyword evidence="3 8" id="KW-0812">Transmembrane</keyword>
<evidence type="ECO:0000256" key="3">
    <source>
        <dbReference type="ARBA" id="ARBA00022692"/>
    </source>
</evidence>
<feature type="transmembrane region" description="Helical" evidence="8">
    <location>
        <begin position="234"/>
        <end position="254"/>
    </location>
</feature>
<dbReference type="Proteomes" id="UP001153069">
    <property type="component" value="Unassembled WGS sequence"/>
</dbReference>
<feature type="transmembrane region" description="Helical" evidence="8">
    <location>
        <begin position="50"/>
        <end position="72"/>
    </location>
</feature>
<dbReference type="PROSITE" id="PS00211">
    <property type="entry name" value="ABC_TRANSPORTER_1"/>
    <property type="match status" value="1"/>
</dbReference>
<dbReference type="PROSITE" id="PS50893">
    <property type="entry name" value="ABC_TRANSPORTER_2"/>
    <property type="match status" value="1"/>
</dbReference>
<feature type="transmembrane region" description="Helical" evidence="8">
    <location>
        <begin position="274"/>
        <end position="295"/>
    </location>
</feature>
<feature type="transmembrane region" description="Helical" evidence="8">
    <location>
        <begin position="176"/>
        <end position="196"/>
    </location>
</feature>
<comment type="caution">
    <text evidence="10">The sequence shown here is derived from an EMBL/GenBank/DDBJ whole genome shotgun (WGS) entry which is preliminary data.</text>
</comment>
<name>A0A9N8H9M5_9STRA</name>
<dbReference type="Pfam" id="PF03649">
    <property type="entry name" value="UPF0014"/>
    <property type="match status" value="1"/>
</dbReference>
<dbReference type="InterPro" id="IPR003439">
    <property type="entry name" value="ABC_transporter-like_ATP-bd"/>
</dbReference>
<evidence type="ECO:0000256" key="6">
    <source>
        <dbReference type="ARBA" id="ARBA00022989"/>
    </source>
</evidence>
<keyword evidence="7 8" id="KW-0472">Membrane</keyword>
<dbReference type="InterPro" id="IPR003593">
    <property type="entry name" value="AAA+_ATPase"/>
</dbReference>
<feature type="transmembrane region" description="Helical" evidence="8">
    <location>
        <begin position="141"/>
        <end position="164"/>
    </location>
</feature>
<proteinExistence type="inferred from homology"/>
<evidence type="ECO:0000259" key="9">
    <source>
        <dbReference type="PROSITE" id="PS50893"/>
    </source>
</evidence>
<gene>
    <name evidence="10" type="ORF">SEMRO_282_G107540.1</name>
</gene>
<evidence type="ECO:0000256" key="5">
    <source>
        <dbReference type="ARBA" id="ARBA00022840"/>
    </source>
</evidence>
<dbReference type="SUPFAM" id="SSF52540">
    <property type="entry name" value="P-loop containing nucleoside triphosphate hydrolases"/>
    <property type="match status" value="1"/>
</dbReference>
<dbReference type="OrthoDB" id="432685at2759"/>
<dbReference type="GO" id="GO:0016887">
    <property type="term" value="F:ATP hydrolysis activity"/>
    <property type="evidence" value="ECO:0007669"/>
    <property type="project" value="InterPro"/>
</dbReference>
<dbReference type="PANTHER" id="PTHR30028:SF0">
    <property type="entry name" value="PROTEIN ALUMINUM SENSITIVE 3"/>
    <property type="match status" value="1"/>
</dbReference>
<feature type="transmembrane region" description="Helical" evidence="8">
    <location>
        <begin position="112"/>
        <end position="129"/>
    </location>
</feature>
<evidence type="ECO:0000313" key="10">
    <source>
        <dbReference type="EMBL" id="CAB9506873.1"/>
    </source>
</evidence>
<evidence type="ECO:0000256" key="1">
    <source>
        <dbReference type="ARBA" id="ARBA00004141"/>
    </source>
</evidence>
<keyword evidence="4" id="KW-0547">Nucleotide-binding</keyword>
<dbReference type="EMBL" id="CAICTM010000281">
    <property type="protein sequence ID" value="CAB9506873.1"/>
    <property type="molecule type" value="Genomic_DNA"/>
</dbReference>
<keyword evidence="6 8" id="KW-1133">Transmembrane helix</keyword>
<dbReference type="SMART" id="SM00382">
    <property type="entry name" value="AAA"/>
    <property type="match status" value="1"/>
</dbReference>
<reference evidence="10" key="1">
    <citation type="submission" date="2020-06" db="EMBL/GenBank/DDBJ databases">
        <authorList>
            <consortium name="Plant Systems Biology data submission"/>
        </authorList>
    </citation>
    <scope>NUCLEOTIDE SEQUENCE</scope>
    <source>
        <strain evidence="10">D6</strain>
    </source>
</reference>
<dbReference type="Gene3D" id="3.40.50.300">
    <property type="entry name" value="P-loop containing nucleotide triphosphate hydrolases"/>
    <property type="match status" value="1"/>
</dbReference>
<dbReference type="InterPro" id="IPR005226">
    <property type="entry name" value="UPF0014_fam"/>
</dbReference>
<dbReference type="CDD" id="cd00267">
    <property type="entry name" value="ABC_ATPase"/>
    <property type="match status" value="1"/>
</dbReference>
<comment type="subcellular location">
    <subcellularLocation>
        <location evidence="1">Membrane</location>
        <topology evidence="1">Multi-pass membrane protein</topology>
    </subcellularLocation>
</comment>
<keyword evidence="11" id="KW-1185">Reference proteome</keyword>
<evidence type="ECO:0000256" key="2">
    <source>
        <dbReference type="ARBA" id="ARBA00005268"/>
    </source>
</evidence>
<dbReference type="InterPro" id="IPR027417">
    <property type="entry name" value="P-loop_NTPase"/>
</dbReference>
<evidence type="ECO:0000313" key="11">
    <source>
        <dbReference type="Proteomes" id="UP001153069"/>
    </source>
</evidence>
<sequence>MTSLVGSESYYHEDNELDVIYRRSLDEATTSAPQHVLLSEATAGTNPEMLLLHVSVPLLLLTMTPLLVVVYISYRMELSLERPIVVGSIRTFVQLSILGMILQPIFVRGETCSWLVLAYTMLMVTLAAYESMNRSKYKFPGMFLAVLAALGFNVGWVSLFSFGVILRPTPLWDPQYLIPIVGMLLGNCINGIALSLNNMLTALVEQAREVELFLSFGATPQEATIRLMRESVRVGAMPQLNSMAIIGIISIPGMMTGQILGGAPVTEAARYQMLIMYLIAMTVFGTILAEVNIALRAAFDSSYRLRTDFFVDSKAAKKEGFTRSWTSFCRVCWCCFGCCFEGAKGKKDDGNSLLVPAANGIDTETTGLLASDNSNNKPDVSGSETNQIEFHKVRSAPDEPQSTKISLLQISNLSHSFVVPEDEDEEVIDDKVKGQPANDTNPRRRVLFQGLNLELKAGEMTLIAGPSGCGKSTLLRLVAGLEPTAGPDSGSISLQVHDDVKKSGQSVFDSQLDRTQWRNCVRYVTQFKVDLPGTPRAFIQRINSLQISNSSTHNVNDMIQEVRRLVKAWGMDPGAALESEWSLLSGGEAQRVIVAIALASRPKVLLLDESTSALDLSSKLNVEHSVNEYCEKHKTCVLWITHDPEQMERLSKRG</sequence>
<dbReference type="GO" id="GO:0005886">
    <property type="term" value="C:plasma membrane"/>
    <property type="evidence" value="ECO:0007669"/>
    <property type="project" value="TreeGrafter"/>
</dbReference>
<dbReference type="Pfam" id="PF00005">
    <property type="entry name" value="ABC_tran"/>
    <property type="match status" value="1"/>
</dbReference>
<dbReference type="AlphaFoldDB" id="A0A9N8H9M5"/>